<dbReference type="Proteomes" id="UP001153331">
    <property type="component" value="Unassembled WGS sequence"/>
</dbReference>
<proteinExistence type="predicted"/>
<keyword evidence="2" id="KW-1185">Reference proteome</keyword>
<protein>
    <submittedName>
        <fullName evidence="1">Uncharacterized protein</fullName>
    </submittedName>
</protein>
<name>A0ACC2HTV5_9PLEO</name>
<evidence type="ECO:0000313" key="1">
    <source>
        <dbReference type="EMBL" id="KAJ8106389.1"/>
    </source>
</evidence>
<reference evidence="1" key="1">
    <citation type="submission" date="2022-11" db="EMBL/GenBank/DDBJ databases">
        <title>Genome Sequence of Boeremia exigua.</title>
        <authorList>
            <person name="Buettner E."/>
        </authorList>
    </citation>
    <scope>NUCLEOTIDE SEQUENCE</scope>
    <source>
        <strain evidence="1">CU02</strain>
    </source>
</reference>
<comment type="caution">
    <text evidence="1">The sequence shown here is derived from an EMBL/GenBank/DDBJ whole genome shotgun (WGS) entry which is preliminary data.</text>
</comment>
<gene>
    <name evidence="1" type="ORF">OPT61_g9570</name>
</gene>
<dbReference type="EMBL" id="JAPHNI010001184">
    <property type="protein sequence ID" value="KAJ8106389.1"/>
    <property type="molecule type" value="Genomic_DNA"/>
</dbReference>
<evidence type="ECO:0000313" key="2">
    <source>
        <dbReference type="Proteomes" id="UP001153331"/>
    </source>
</evidence>
<accession>A0ACC2HTV5</accession>
<organism evidence="1 2">
    <name type="scientific">Boeremia exigua</name>
    <dbReference type="NCBI Taxonomy" id="749465"/>
    <lineage>
        <taxon>Eukaryota</taxon>
        <taxon>Fungi</taxon>
        <taxon>Dikarya</taxon>
        <taxon>Ascomycota</taxon>
        <taxon>Pezizomycotina</taxon>
        <taxon>Dothideomycetes</taxon>
        <taxon>Pleosporomycetidae</taxon>
        <taxon>Pleosporales</taxon>
        <taxon>Pleosporineae</taxon>
        <taxon>Didymellaceae</taxon>
        <taxon>Boeremia</taxon>
    </lineage>
</organism>
<sequence>MSTSGPKAMNAAARLNEYKTVLEQLFIVDDRSAKEIAEYMKSEYQVDLNQGDYVWMDKKMRGRKTQGKRTQFLHNGQIVDDAKIQRDIARHVTALQQITTVTTPGTPSGWAAITPAAPKPGGVPSVPHTPVDYIPIERDTDMAVQKEIAQIEVLVQTMLQCGTFITMWARACLPTSRAAMSSRYRAVAEYIVATQHGKPGPLLEGFAEYTTALHILRLAFFDDHLQLGELLQATTGIPDDVLRTALFLTCKGDQHQVAANLLSYGVKPDSKDTEGMPCLTIASRNNLDRIVRLLLRFNANVNITDGAGKTPWLHICGLPSHDVIASILSEAGAKKDLNESNRGSPLYEAAADGHVDQIRVMLERGMNPSFATVCDWQPLHWAASNCKPQVVKTLVEAGADLNPIPVTDGRVCCVSLVFSATQGYVNSDPNAGDLHKHRYERAYQPSDARTILVERLTPRLMHTPAPQPKNCCITCKRSRSMPTLETHRTLPLVDTIMFNATVYEYVENPWSNMGLYQGRLAIGSFQNVFCSSAGARRLLLVNVTMFLYTPLYKDAVPCQLARCVIVALPPTIFAIWKMIHLFQGRGADEGAAIESLPHHLQNSHINQSIVESELESAGAQTGTPQQSTSLSRITSENTSIHSPGQNTDLAGSVYSHIAPPDNTLNSDTLEEP</sequence>